<comment type="similarity">
    <text evidence="1 4">Belongs to the glycosyl hydrolase 1 family.</text>
</comment>
<dbReference type="Proteomes" id="UP000442535">
    <property type="component" value="Unassembled WGS sequence"/>
</dbReference>
<evidence type="ECO:0000256" key="3">
    <source>
        <dbReference type="ARBA" id="ARBA00023295"/>
    </source>
</evidence>
<accession>A0A7K0K3N3</accession>
<dbReference type="Gene3D" id="3.20.20.80">
    <property type="entry name" value="Glycosidases"/>
    <property type="match status" value="1"/>
</dbReference>
<sequence length="495" mass="54121">MTNFHNDVQDLASKLAFPASFVFGTSTASYQIEGGAGEGGRGSSIWDTFAHTPGTIIDGTTGDVTSDHYHHWQEDIALMSEAGLKDYRLSLSWTRLFPDGTLASGPNPQGVEFYNRIFDGLVEAGIRPMVTLYHWDLPQALQDAGGWLNPDTVVRFVEYSVAAFELFGDRVTHWVPINEPNVHTLLGHAIGTHAPGLTLGYEALGVGHALNLAHGAAVRALREAGAKSIGTATNHCPVMPSDPNNPMDIQMAGLYHAIYNLFFSDAMLRGAYPEELLALVESEAGSEVAAQMRAEVVGAQAPLDFYGVNYYEPAVVRSRINPDGSPIPEVAPPTEPRKHVDGAGLYDMPAEIPFLIESLPTKERTGFDWAIYPEGLTEIMVDMLARYGQELPPLVVTEGGVSFPDEVVGGAVHDTARIDYLARHLLAVSAACAKGVDVRGYYVWSYLDNWEWADGIGQRFGLVYVDFDDPSRRRLPKDSFHWFSELVRMVKAVAP</sequence>
<protein>
    <submittedName>
        <fullName evidence="5">Family 1 glycosylhydrolase</fullName>
    </submittedName>
</protein>
<dbReference type="PROSITE" id="PS00653">
    <property type="entry name" value="GLYCOSYL_HYDROL_F1_2"/>
    <property type="match status" value="1"/>
</dbReference>
<evidence type="ECO:0000313" key="5">
    <source>
        <dbReference type="EMBL" id="MST50028.1"/>
    </source>
</evidence>
<dbReference type="FunFam" id="3.20.20.80:FF:000004">
    <property type="entry name" value="Beta-glucosidase 6-phospho-beta-glucosidase"/>
    <property type="match status" value="1"/>
</dbReference>
<dbReference type="EMBL" id="VUMY01000012">
    <property type="protein sequence ID" value="MST50028.1"/>
    <property type="molecule type" value="Genomic_DNA"/>
</dbReference>
<organism evidence="5 6">
    <name type="scientific">Mobiluncus porci</name>
    <dbReference type="NCBI Taxonomy" id="2652278"/>
    <lineage>
        <taxon>Bacteria</taxon>
        <taxon>Bacillati</taxon>
        <taxon>Actinomycetota</taxon>
        <taxon>Actinomycetes</taxon>
        <taxon>Actinomycetales</taxon>
        <taxon>Actinomycetaceae</taxon>
        <taxon>Mobiluncus</taxon>
    </lineage>
</organism>
<reference evidence="5 6" key="1">
    <citation type="submission" date="2019-08" db="EMBL/GenBank/DDBJ databases">
        <title>In-depth cultivation of the pig gut microbiome towards novel bacterial diversity and tailored functional studies.</title>
        <authorList>
            <person name="Wylensek D."/>
            <person name="Hitch T.C.A."/>
            <person name="Clavel T."/>
        </authorList>
    </citation>
    <scope>NUCLEOTIDE SEQUENCE [LARGE SCALE GENOMIC DNA]</scope>
    <source>
        <strain evidence="5 6">RF-GAM-744-WT-7</strain>
    </source>
</reference>
<comment type="caution">
    <text evidence="5">The sequence shown here is derived from an EMBL/GenBank/DDBJ whole genome shotgun (WGS) entry which is preliminary data.</text>
</comment>
<dbReference type="GO" id="GO:0016052">
    <property type="term" value="P:carbohydrate catabolic process"/>
    <property type="evidence" value="ECO:0007669"/>
    <property type="project" value="TreeGrafter"/>
</dbReference>
<proteinExistence type="inferred from homology"/>
<dbReference type="PRINTS" id="PR00131">
    <property type="entry name" value="GLHYDRLASE1"/>
</dbReference>
<dbReference type="InterPro" id="IPR001360">
    <property type="entry name" value="Glyco_hydro_1"/>
</dbReference>
<keyword evidence="2 5" id="KW-0378">Hydrolase</keyword>
<dbReference type="GO" id="GO:0008422">
    <property type="term" value="F:beta-glucosidase activity"/>
    <property type="evidence" value="ECO:0007669"/>
    <property type="project" value="TreeGrafter"/>
</dbReference>
<dbReference type="PANTHER" id="PTHR10353">
    <property type="entry name" value="GLYCOSYL HYDROLASE"/>
    <property type="match status" value="1"/>
</dbReference>
<gene>
    <name evidence="5" type="ORF">FYJ63_07235</name>
</gene>
<dbReference type="RefSeq" id="WP_154545263.1">
    <property type="nucleotide sequence ID" value="NZ_VUMY01000012.1"/>
</dbReference>
<dbReference type="GO" id="GO:0005829">
    <property type="term" value="C:cytosol"/>
    <property type="evidence" value="ECO:0007669"/>
    <property type="project" value="TreeGrafter"/>
</dbReference>
<dbReference type="InterPro" id="IPR033132">
    <property type="entry name" value="GH_1_N_CS"/>
</dbReference>
<evidence type="ECO:0000256" key="4">
    <source>
        <dbReference type="RuleBase" id="RU003690"/>
    </source>
</evidence>
<evidence type="ECO:0000256" key="2">
    <source>
        <dbReference type="ARBA" id="ARBA00022801"/>
    </source>
</evidence>
<name>A0A7K0K3N3_9ACTO</name>
<dbReference type="AlphaFoldDB" id="A0A7K0K3N3"/>
<dbReference type="SUPFAM" id="SSF51445">
    <property type="entry name" value="(Trans)glycosidases"/>
    <property type="match status" value="1"/>
</dbReference>
<evidence type="ECO:0000313" key="6">
    <source>
        <dbReference type="Proteomes" id="UP000442535"/>
    </source>
</evidence>
<dbReference type="PANTHER" id="PTHR10353:SF36">
    <property type="entry name" value="LP05116P"/>
    <property type="match status" value="1"/>
</dbReference>
<dbReference type="Pfam" id="PF00232">
    <property type="entry name" value="Glyco_hydro_1"/>
    <property type="match status" value="1"/>
</dbReference>
<keyword evidence="3" id="KW-0326">Glycosidase</keyword>
<dbReference type="InterPro" id="IPR017853">
    <property type="entry name" value="GH"/>
</dbReference>
<keyword evidence="6" id="KW-1185">Reference proteome</keyword>
<evidence type="ECO:0000256" key="1">
    <source>
        <dbReference type="ARBA" id="ARBA00010838"/>
    </source>
</evidence>